<evidence type="ECO:0000313" key="2">
    <source>
        <dbReference type="EMBL" id="KPV75901.1"/>
    </source>
</evidence>
<feature type="compositionally biased region" description="Basic residues" evidence="1">
    <location>
        <begin position="68"/>
        <end position="77"/>
    </location>
</feature>
<dbReference type="EMBL" id="KQ474077">
    <property type="protein sequence ID" value="KPV75901.1"/>
    <property type="molecule type" value="Genomic_DNA"/>
</dbReference>
<sequence length="403" mass="46759">EGHHLPRRRRRPLAPPRRSGPRPRLGRPLAPVQPRPARARRRPGHRPRAERPGPQGRLCRPQREPRRPGRLVVRRPRAPQPVQARLQRQGHLLRARLGSVRHLQRRGRLYGRHEPGPVWGPRRRLVVVLPDHHHLVRWQDGQRPGPRRVPRLPLRRPRHVARPLPPLCRRVGRRHLHELVGWRRRRRQQQQRRPEEEGGGGSGFVLVGSSSIRRLPPHGPRPRPRAPPHGPRRRPSAQRVARVVQFVRRCRRRFVRERPERGGSGGSGLARIGPVGGVGRVGCGCCPVVGRCAVGRRCVGCFGRERRLCRRRVGFGHPERDHVVVREPRVGLGLGLGVQLGRRRRARQRRGAGHPCRRRRRQPRQHRAARHCHGQRRRRQGRQRRVIVPHLSATLFRRKRPLS</sequence>
<feature type="region of interest" description="Disordered" evidence="1">
    <location>
        <begin position="1"/>
        <end position="87"/>
    </location>
</feature>
<feature type="compositionally biased region" description="Basic residues" evidence="1">
    <location>
        <begin position="37"/>
        <end position="48"/>
    </location>
</feature>
<proteinExistence type="predicted"/>
<feature type="compositionally biased region" description="Basic residues" evidence="1">
    <location>
        <begin position="1"/>
        <end position="12"/>
    </location>
</feature>
<evidence type="ECO:0000256" key="1">
    <source>
        <dbReference type="SAM" id="MobiDB-lite"/>
    </source>
</evidence>
<dbReference type="Proteomes" id="UP000053890">
    <property type="component" value="Unassembled WGS sequence"/>
</dbReference>
<feature type="region of interest" description="Disordered" evidence="1">
    <location>
        <begin position="342"/>
        <end position="384"/>
    </location>
</feature>
<protein>
    <submittedName>
        <fullName evidence="2">Uncharacterized protein</fullName>
    </submittedName>
</protein>
<feature type="non-terminal residue" evidence="2">
    <location>
        <position position="1"/>
    </location>
</feature>
<feature type="compositionally biased region" description="Basic residues" evidence="1">
    <location>
        <begin position="220"/>
        <end position="236"/>
    </location>
</feature>
<gene>
    <name evidence="2" type="ORF">RHOBADRAFT_52914</name>
</gene>
<reference evidence="2 3" key="1">
    <citation type="journal article" date="2015" name="Front. Microbiol.">
        <title>Genome sequence of the plant growth promoting endophytic yeast Rhodotorula graminis WP1.</title>
        <authorList>
            <person name="Firrincieli A."/>
            <person name="Otillar R."/>
            <person name="Salamov A."/>
            <person name="Schmutz J."/>
            <person name="Khan Z."/>
            <person name="Redman R.S."/>
            <person name="Fleck N.D."/>
            <person name="Lindquist E."/>
            <person name="Grigoriev I.V."/>
            <person name="Doty S.L."/>
        </authorList>
    </citation>
    <scope>NUCLEOTIDE SEQUENCE [LARGE SCALE GENOMIC DNA]</scope>
    <source>
        <strain evidence="2 3">WP1</strain>
    </source>
</reference>
<dbReference type="GeneID" id="28977019"/>
<feature type="compositionally biased region" description="Low complexity" evidence="1">
    <location>
        <begin position="26"/>
        <end position="36"/>
    </location>
</feature>
<name>A0A194S921_RHOGW</name>
<accession>A0A194S921</accession>
<feature type="non-terminal residue" evidence="2">
    <location>
        <position position="403"/>
    </location>
</feature>
<organism evidence="2 3">
    <name type="scientific">Rhodotorula graminis (strain WP1)</name>
    <dbReference type="NCBI Taxonomy" id="578459"/>
    <lineage>
        <taxon>Eukaryota</taxon>
        <taxon>Fungi</taxon>
        <taxon>Dikarya</taxon>
        <taxon>Basidiomycota</taxon>
        <taxon>Pucciniomycotina</taxon>
        <taxon>Microbotryomycetes</taxon>
        <taxon>Sporidiobolales</taxon>
        <taxon>Sporidiobolaceae</taxon>
        <taxon>Rhodotorula</taxon>
    </lineage>
</organism>
<dbReference type="RefSeq" id="XP_018271950.1">
    <property type="nucleotide sequence ID" value="XM_018416571.1"/>
</dbReference>
<keyword evidence="3" id="KW-1185">Reference proteome</keyword>
<feature type="region of interest" description="Disordered" evidence="1">
    <location>
        <begin position="182"/>
        <end position="240"/>
    </location>
</feature>
<feature type="compositionally biased region" description="Low complexity" evidence="1">
    <location>
        <begin position="204"/>
        <end position="214"/>
    </location>
</feature>
<dbReference type="AlphaFoldDB" id="A0A194S921"/>
<evidence type="ECO:0000313" key="3">
    <source>
        <dbReference type="Proteomes" id="UP000053890"/>
    </source>
</evidence>